<gene>
    <name evidence="9" type="primary">eccD</name>
    <name evidence="9" type="ORF">CQY23_04885</name>
</gene>
<evidence type="ECO:0000259" key="8">
    <source>
        <dbReference type="Pfam" id="PF19053"/>
    </source>
</evidence>
<dbReference type="Proteomes" id="UP000230971">
    <property type="component" value="Unassembled WGS sequence"/>
</dbReference>
<feature type="transmembrane region" description="Helical" evidence="7">
    <location>
        <begin position="348"/>
        <end position="366"/>
    </location>
</feature>
<proteinExistence type="inferred from homology"/>
<feature type="transmembrane region" description="Helical" evidence="7">
    <location>
        <begin position="275"/>
        <end position="299"/>
    </location>
</feature>
<reference evidence="9 10" key="1">
    <citation type="journal article" date="2017" name="Infect. Genet. Evol.">
        <title>The new phylogeny of the genus Mycobacterium: The old and the news.</title>
        <authorList>
            <person name="Tortoli E."/>
            <person name="Fedrizzi T."/>
            <person name="Meehan C.J."/>
            <person name="Trovato A."/>
            <person name="Grottola A."/>
            <person name="Giacobazzi E."/>
            <person name="Serpini G.F."/>
            <person name="Tagliazucchi S."/>
            <person name="Fabio A."/>
            <person name="Bettua C."/>
            <person name="Bertorelli R."/>
            <person name="Frascaro F."/>
            <person name="De Sanctis V."/>
            <person name="Pecorari M."/>
            <person name="Jousson O."/>
            <person name="Segata N."/>
            <person name="Cirillo D.M."/>
        </authorList>
    </citation>
    <scope>NUCLEOTIDE SEQUENCE [LARGE SCALE GENOMIC DNA]</scope>
    <source>
        <strain evidence="9 10">NCTC 12882</strain>
    </source>
</reference>
<comment type="subcellular location">
    <subcellularLocation>
        <location evidence="1">Cell membrane</location>
        <topology evidence="1">Multi-pass membrane protein</topology>
    </subcellularLocation>
</comment>
<dbReference type="InterPro" id="IPR044049">
    <property type="entry name" value="EccD_transm"/>
</dbReference>
<feature type="domain" description="EccD-like transmembrane" evidence="8">
    <location>
        <begin position="134"/>
        <end position="461"/>
    </location>
</feature>
<evidence type="ECO:0000256" key="2">
    <source>
        <dbReference type="ARBA" id="ARBA00006162"/>
    </source>
</evidence>
<dbReference type="OrthoDB" id="4156660at2"/>
<dbReference type="NCBIfam" id="TIGR03920">
    <property type="entry name" value="T7SS_EccD"/>
    <property type="match status" value="1"/>
</dbReference>
<evidence type="ECO:0000256" key="6">
    <source>
        <dbReference type="ARBA" id="ARBA00023136"/>
    </source>
</evidence>
<evidence type="ECO:0000313" key="10">
    <source>
        <dbReference type="Proteomes" id="UP000230971"/>
    </source>
</evidence>
<evidence type="ECO:0000256" key="4">
    <source>
        <dbReference type="ARBA" id="ARBA00022692"/>
    </source>
</evidence>
<keyword evidence="3" id="KW-1003">Cell membrane</keyword>
<feature type="transmembrane region" description="Helical" evidence="7">
    <location>
        <begin position="378"/>
        <end position="397"/>
    </location>
</feature>
<evidence type="ECO:0000313" key="9">
    <source>
        <dbReference type="EMBL" id="PIB79974.1"/>
    </source>
</evidence>
<evidence type="ECO:0000256" key="5">
    <source>
        <dbReference type="ARBA" id="ARBA00022989"/>
    </source>
</evidence>
<evidence type="ECO:0000256" key="7">
    <source>
        <dbReference type="SAM" id="Phobius"/>
    </source>
</evidence>
<keyword evidence="4 7" id="KW-0812">Transmembrane</keyword>
<dbReference type="Pfam" id="PF19053">
    <property type="entry name" value="EccD"/>
    <property type="match status" value="1"/>
</dbReference>
<feature type="transmembrane region" description="Helical" evidence="7">
    <location>
        <begin position="196"/>
        <end position="216"/>
    </location>
</feature>
<evidence type="ECO:0000256" key="1">
    <source>
        <dbReference type="ARBA" id="ARBA00004651"/>
    </source>
</evidence>
<dbReference type="InterPro" id="IPR006707">
    <property type="entry name" value="T7SS_EccD"/>
</dbReference>
<keyword evidence="6 7" id="KW-0472">Membrane</keyword>
<dbReference type="GO" id="GO:0005886">
    <property type="term" value="C:plasma membrane"/>
    <property type="evidence" value="ECO:0007669"/>
    <property type="project" value="UniProtKB-SubCell"/>
</dbReference>
<feature type="transmembrane region" description="Helical" evidence="7">
    <location>
        <begin position="246"/>
        <end position="269"/>
    </location>
</feature>
<comment type="caution">
    <text evidence="9">The sequence shown here is derived from an EMBL/GenBank/DDBJ whole genome shotgun (WGS) entry which is preliminary data.</text>
</comment>
<protein>
    <submittedName>
        <fullName evidence="9">Type VII secretion integral membrane protein EccD</fullName>
    </submittedName>
</protein>
<dbReference type="EMBL" id="PDKV01000004">
    <property type="protein sequence ID" value="PIB79974.1"/>
    <property type="molecule type" value="Genomic_DNA"/>
</dbReference>
<accession>A0A2G5PPW4</accession>
<dbReference type="Pfam" id="PF08817">
    <property type="entry name" value="YukD"/>
    <property type="match status" value="1"/>
</dbReference>
<dbReference type="InterPro" id="IPR024962">
    <property type="entry name" value="YukD-like"/>
</dbReference>
<sequence length="464" mass="46406">MWIGVCAPPSAAVSVPTVREADLRRVSVHADEIRLDLALPAAVPIATLIPPIADILAAEHGHPGGPTRYQLSCPGQTALDGSTTLAQRGIRDGAVLILTRSSTDIPPPQFDDTAEAVSSSLATAARPWTRHAARVTGALAALWLASVGAVLLTRQAVCDSDARPVGTSIAAVAGCIALTGATVAHRGFRDGTTAQSLGLLAIGFAAVAGLLAVPGGPAAPNALLAATAAAVTAVLVPRLTRCDTPLFTAVAGFALASAAAALAATLITVPVAAIGAMYVVVSLALIAASPPISILLAGLSPRLTDDESADTLPAKAIRANAWLTALIGAFSTTAACGAVAVAMCPAGGHRVVGVAFATLTGAVLLAQARSHRDMPKSVMLVANGTATLSAALVAAVVAFRPPIAWLGATTAMLTTAAFVVPVVQLSPVAHRGLGLLERLALAALVPLACWICGLYGTARGLNLP</sequence>
<name>A0A2G5PPW4_MYCCE</name>
<feature type="transmembrane region" description="Helical" evidence="7">
    <location>
        <begin position="403"/>
        <end position="423"/>
    </location>
</feature>
<feature type="transmembrane region" description="Helical" evidence="7">
    <location>
        <begin position="165"/>
        <end position="184"/>
    </location>
</feature>
<feature type="transmembrane region" description="Helical" evidence="7">
    <location>
        <begin position="135"/>
        <end position="153"/>
    </location>
</feature>
<organism evidence="9 10">
    <name type="scientific">Mycobacterium celatum</name>
    <dbReference type="NCBI Taxonomy" id="28045"/>
    <lineage>
        <taxon>Bacteria</taxon>
        <taxon>Bacillati</taxon>
        <taxon>Actinomycetota</taxon>
        <taxon>Actinomycetes</taxon>
        <taxon>Mycobacteriales</taxon>
        <taxon>Mycobacteriaceae</taxon>
        <taxon>Mycobacterium</taxon>
    </lineage>
</organism>
<evidence type="ECO:0000256" key="3">
    <source>
        <dbReference type="ARBA" id="ARBA00022475"/>
    </source>
</evidence>
<keyword evidence="5 7" id="KW-1133">Transmembrane helix</keyword>
<dbReference type="PIRSF" id="PIRSF017804">
    <property type="entry name" value="Secretion_EccD1"/>
    <property type="match status" value="1"/>
</dbReference>
<feature type="transmembrane region" description="Helical" evidence="7">
    <location>
        <begin position="320"/>
        <end position="342"/>
    </location>
</feature>
<feature type="transmembrane region" description="Helical" evidence="7">
    <location>
        <begin position="222"/>
        <end position="239"/>
    </location>
</feature>
<feature type="transmembrane region" description="Helical" evidence="7">
    <location>
        <begin position="435"/>
        <end position="458"/>
    </location>
</feature>
<comment type="similarity">
    <text evidence="2">Belongs to the EccD/Snm4 family.</text>
</comment>
<dbReference type="AlphaFoldDB" id="A0A2G5PPW4"/>
<dbReference type="Gene3D" id="3.10.20.90">
    <property type="entry name" value="Phosphatidylinositol 3-kinase Catalytic Subunit, Chain A, domain 1"/>
    <property type="match status" value="1"/>
</dbReference>